<comment type="similarity">
    <text evidence="2">Belongs to the bacterial ribosomal protein bS16 family.</text>
</comment>
<dbReference type="PANTHER" id="PTHR12919">
    <property type="entry name" value="30S RIBOSOMAL PROTEIN S16"/>
    <property type="match status" value="1"/>
</dbReference>
<dbReference type="EMBL" id="JAWNGG020000384">
    <property type="protein sequence ID" value="KAK9293706.1"/>
    <property type="molecule type" value="Genomic_DNA"/>
</dbReference>
<evidence type="ECO:0000256" key="5">
    <source>
        <dbReference type="ARBA" id="ARBA00023274"/>
    </source>
</evidence>
<dbReference type="PANTHER" id="PTHR12919:SF20">
    <property type="entry name" value="SMALL RIBOSOMAL SUBUNIT PROTEIN BS16M"/>
    <property type="match status" value="1"/>
</dbReference>
<evidence type="ECO:0000313" key="9">
    <source>
        <dbReference type="Proteomes" id="UP001432146"/>
    </source>
</evidence>
<dbReference type="Proteomes" id="UP001432146">
    <property type="component" value="Unassembled WGS sequence"/>
</dbReference>
<dbReference type="InterPro" id="IPR000307">
    <property type="entry name" value="Ribosomal_bS16"/>
</dbReference>
<evidence type="ECO:0000313" key="8">
    <source>
        <dbReference type="EMBL" id="KAK9293706.1"/>
    </source>
</evidence>
<dbReference type="FunFam" id="3.30.1320.10:FF:000004">
    <property type="entry name" value="28S ribosomal protein S16, mitochondrial"/>
    <property type="match status" value="1"/>
</dbReference>
<dbReference type="InterPro" id="IPR023803">
    <property type="entry name" value="Ribosomal_bS16_dom_sf"/>
</dbReference>
<organism evidence="8 9">
    <name type="scientific">Tetragonisca angustula</name>
    <dbReference type="NCBI Taxonomy" id="166442"/>
    <lineage>
        <taxon>Eukaryota</taxon>
        <taxon>Metazoa</taxon>
        <taxon>Ecdysozoa</taxon>
        <taxon>Arthropoda</taxon>
        <taxon>Hexapoda</taxon>
        <taxon>Insecta</taxon>
        <taxon>Pterygota</taxon>
        <taxon>Neoptera</taxon>
        <taxon>Endopterygota</taxon>
        <taxon>Hymenoptera</taxon>
        <taxon>Apocrita</taxon>
        <taxon>Aculeata</taxon>
        <taxon>Apoidea</taxon>
        <taxon>Anthophila</taxon>
        <taxon>Apidae</taxon>
        <taxon>Tetragonisca</taxon>
    </lineage>
</organism>
<protein>
    <recommendedName>
        <fullName evidence="6">Small ribosomal subunit protein bS16m</fullName>
    </recommendedName>
    <alternativeName>
        <fullName evidence="7">28S ribosomal protein S16, mitochondrial</fullName>
    </alternativeName>
</protein>
<dbReference type="AlphaFoldDB" id="A0AAW0Z8G2"/>
<comment type="subcellular location">
    <subcellularLocation>
        <location evidence="1">Mitochondrion</location>
    </subcellularLocation>
</comment>
<gene>
    <name evidence="8" type="ORF">QLX08_011414</name>
</gene>
<keyword evidence="9" id="KW-1185">Reference proteome</keyword>
<evidence type="ECO:0000256" key="7">
    <source>
        <dbReference type="ARBA" id="ARBA00035438"/>
    </source>
</evidence>
<name>A0AAW0Z8G2_9HYME</name>
<evidence type="ECO:0000256" key="3">
    <source>
        <dbReference type="ARBA" id="ARBA00022980"/>
    </source>
</evidence>
<keyword evidence="3" id="KW-0689">Ribosomal protein</keyword>
<reference evidence="8 9" key="1">
    <citation type="submission" date="2024-05" db="EMBL/GenBank/DDBJ databases">
        <title>The nuclear and mitochondrial genome assemblies of Tetragonisca angustula (Apidae: Meliponini), a tiny yet remarkable pollinator in the Neotropics.</title>
        <authorList>
            <person name="Ferrari R."/>
            <person name="Ricardo P.C."/>
            <person name="Dias F.C."/>
            <person name="Araujo N.S."/>
            <person name="Soares D.O."/>
            <person name="Zhou Q.-S."/>
            <person name="Zhu C.-D."/>
            <person name="Coutinho L."/>
            <person name="Airas M.C."/>
            <person name="Batista T.M."/>
        </authorList>
    </citation>
    <scope>NUCLEOTIDE SEQUENCE [LARGE SCALE GENOMIC DNA]</scope>
    <source>
        <strain evidence="8">ASF017062</strain>
        <tissue evidence="8">Abdomen</tissue>
    </source>
</reference>
<dbReference type="HAMAP" id="MF_00385">
    <property type="entry name" value="Ribosomal_bS16"/>
    <property type="match status" value="1"/>
</dbReference>
<keyword evidence="4" id="KW-0496">Mitochondrion</keyword>
<evidence type="ECO:0000256" key="1">
    <source>
        <dbReference type="ARBA" id="ARBA00004173"/>
    </source>
</evidence>
<dbReference type="GO" id="GO:0032543">
    <property type="term" value="P:mitochondrial translation"/>
    <property type="evidence" value="ECO:0007669"/>
    <property type="project" value="TreeGrafter"/>
</dbReference>
<evidence type="ECO:0000256" key="4">
    <source>
        <dbReference type="ARBA" id="ARBA00023128"/>
    </source>
</evidence>
<keyword evidence="5" id="KW-0687">Ribonucleoprotein</keyword>
<evidence type="ECO:0000256" key="6">
    <source>
        <dbReference type="ARBA" id="ARBA00035263"/>
    </source>
</evidence>
<sequence length="144" mass="16597">MPRLPLHPSSGTGILSRFSKTIRLVRYGCANRPFYHIVVMTTKIGQHKPPIEQLGSYDPLPNKYNEKLIAFNFERIQYWLGQNALVSKPVAIMLGLCGYFPIHPRTYMKAWRNRRRAAAKAETNKNLESEAKSKADAMFQRFDI</sequence>
<dbReference type="GO" id="GO:0003735">
    <property type="term" value="F:structural constituent of ribosome"/>
    <property type="evidence" value="ECO:0007669"/>
    <property type="project" value="InterPro"/>
</dbReference>
<dbReference type="Gene3D" id="3.30.1320.10">
    <property type="match status" value="1"/>
</dbReference>
<comment type="caution">
    <text evidence="8">The sequence shown here is derived from an EMBL/GenBank/DDBJ whole genome shotgun (WGS) entry which is preliminary data.</text>
</comment>
<dbReference type="GO" id="GO:0005763">
    <property type="term" value="C:mitochondrial small ribosomal subunit"/>
    <property type="evidence" value="ECO:0007669"/>
    <property type="project" value="TreeGrafter"/>
</dbReference>
<dbReference type="Pfam" id="PF00886">
    <property type="entry name" value="Ribosomal_S16"/>
    <property type="match status" value="1"/>
</dbReference>
<evidence type="ECO:0000256" key="2">
    <source>
        <dbReference type="ARBA" id="ARBA00006668"/>
    </source>
</evidence>
<dbReference type="NCBIfam" id="TIGR00002">
    <property type="entry name" value="S16"/>
    <property type="match status" value="1"/>
</dbReference>
<accession>A0AAW0Z8G2</accession>
<dbReference type="GO" id="GO:0005743">
    <property type="term" value="C:mitochondrial inner membrane"/>
    <property type="evidence" value="ECO:0007669"/>
    <property type="project" value="UniProtKB-ARBA"/>
</dbReference>
<proteinExistence type="inferred from homology"/>
<dbReference type="SUPFAM" id="SSF54565">
    <property type="entry name" value="Ribosomal protein S16"/>
    <property type="match status" value="1"/>
</dbReference>